<dbReference type="GO" id="GO:0030170">
    <property type="term" value="F:pyridoxal phosphate binding"/>
    <property type="evidence" value="ECO:0007669"/>
    <property type="project" value="InterPro"/>
</dbReference>
<dbReference type="Pfam" id="PF03475">
    <property type="entry name" value="YiiM_3-alpha"/>
    <property type="match status" value="1"/>
</dbReference>
<reference evidence="2 3" key="1">
    <citation type="submission" date="2019-02" db="EMBL/GenBank/DDBJ databases">
        <title>Deep-cultivation of Planctomycetes and their phenomic and genomic characterization uncovers novel biology.</title>
        <authorList>
            <person name="Wiegand S."/>
            <person name="Jogler M."/>
            <person name="Boedeker C."/>
            <person name="Pinto D."/>
            <person name="Vollmers J."/>
            <person name="Rivas-Marin E."/>
            <person name="Kohn T."/>
            <person name="Peeters S.H."/>
            <person name="Heuer A."/>
            <person name="Rast P."/>
            <person name="Oberbeckmann S."/>
            <person name="Bunk B."/>
            <person name="Jeske O."/>
            <person name="Meyerdierks A."/>
            <person name="Storesund J.E."/>
            <person name="Kallscheuer N."/>
            <person name="Luecker S."/>
            <person name="Lage O.M."/>
            <person name="Pohl T."/>
            <person name="Merkel B.J."/>
            <person name="Hornburger P."/>
            <person name="Mueller R.-W."/>
            <person name="Bruemmer F."/>
            <person name="Labrenz M."/>
            <person name="Spormann A.M."/>
            <person name="Op den Camp H."/>
            <person name="Overmann J."/>
            <person name="Amann R."/>
            <person name="Jetten M.S.M."/>
            <person name="Mascher T."/>
            <person name="Medema M.H."/>
            <person name="Devos D.P."/>
            <person name="Kaster A.-K."/>
            <person name="Ovreas L."/>
            <person name="Rohde M."/>
            <person name="Galperin M.Y."/>
            <person name="Jogler C."/>
        </authorList>
    </citation>
    <scope>NUCLEOTIDE SEQUENCE [LARGE SCALE GENOMIC DNA]</scope>
    <source>
        <strain evidence="2 3">Pla85_3_4</strain>
    </source>
</reference>
<sequence length="245" mass="27189">MSIEEDAQPAAAMLVSLQVGLPQELTWKPSGSDRSTPWTTGFHKTPTDQPLWLARENLAGDGQADLVHHGGPHKAVCVYPADHYPYWETTLDRDLPHGAFGENFTLAGLTETQICIGDTWAIGSALLQVSQPRQPCFKLARRWNVKDLAHQVQQNGRTGWYFRVLVEGEVAAGMRLALQERPHPEWTVALANQIMHHDPKNAQAAAGLAAVPLLSPNWQESLLKRVRQQTPVDERLRLDGGLPTH</sequence>
<accession>A0A518E2B5</accession>
<dbReference type="GO" id="GO:0003824">
    <property type="term" value="F:catalytic activity"/>
    <property type="evidence" value="ECO:0007669"/>
    <property type="project" value="InterPro"/>
</dbReference>
<evidence type="ECO:0000313" key="3">
    <source>
        <dbReference type="Proteomes" id="UP000317648"/>
    </source>
</evidence>
<dbReference type="AlphaFoldDB" id="A0A518E2B5"/>
<keyword evidence="3" id="KW-1185">Reference proteome</keyword>
<feature type="domain" description="MOSC" evidence="1">
    <location>
        <begin position="45"/>
        <end position="179"/>
    </location>
</feature>
<organism evidence="2 3">
    <name type="scientific">Lignipirellula cremea</name>
    <dbReference type="NCBI Taxonomy" id="2528010"/>
    <lineage>
        <taxon>Bacteria</taxon>
        <taxon>Pseudomonadati</taxon>
        <taxon>Planctomycetota</taxon>
        <taxon>Planctomycetia</taxon>
        <taxon>Pirellulales</taxon>
        <taxon>Pirellulaceae</taxon>
        <taxon>Lignipirellula</taxon>
    </lineage>
</organism>
<dbReference type="SUPFAM" id="SSF50800">
    <property type="entry name" value="PK beta-barrel domain-like"/>
    <property type="match status" value="1"/>
</dbReference>
<proteinExistence type="predicted"/>
<gene>
    <name evidence="2" type="ORF">Pla8534_60920</name>
</gene>
<protein>
    <submittedName>
        <fullName evidence="2">6-N-hydroxylaminopurine resistance protein</fullName>
    </submittedName>
</protein>
<dbReference type="GO" id="GO:0030151">
    <property type="term" value="F:molybdenum ion binding"/>
    <property type="evidence" value="ECO:0007669"/>
    <property type="project" value="InterPro"/>
</dbReference>
<dbReference type="PANTHER" id="PTHR30212">
    <property type="entry name" value="PROTEIN YIIM"/>
    <property type="match status" value="1"/>
</dbReference>
<dbReference type="InterPro" id="IPR052353">
    <property type="entry name" value="Benzoxazolinone_Detox_Enz"/>
</dbReference>
<dbReference type="InterPro" id="IPR005302">
    <property type="entry name" value="MoCF_Sase_C"/>
</dbReference>
<evidence type="ECO:0000313" key="2">
    <source>
        <dbReference type="EMBL" id="QDU98231.1"/>
    </source>
</evidence>
<dbReference type="Proteomes" id="UP000317648">
    <property type="component" value="Chromosome"/>
</dbReference>
<dbReference type="EMBL" id="CP036433">
    <property type="protein sequence ID" value="QDU98231.1"/>
    <property type="molecule type" value="Genomic_DNA"/>
</dbReference>
<dbReference type="PROSITE" id="PS51340">
    <property type="entry name" value="MOSC"/>
    <property type="match status" value="1"/>
</dbReference>
<dbReference type="RefSeq" id="WP_231756438.1">
    <property type="nucleotide sequence ID" value="NZ_CP036433.1"/>
</dbReference>
<evidence type="ECO:0000259" key="1">
    <source>
        <dbReference type="PROSITE" id="PS51340"/>
    </source>
</evidence>
<dbReference type="InterPro" id="IPR005163">
    <property type="entry name" value="Tri_helical_YiiM-like"/>
</dbReference>
<dbReference type="KEGG" id="lcre:Pla8534_60920"/>
<name>A0A518E2B5_9BACT</name>
<dbReference type="PANTHER" id="PTHR30212:SF2">
    <property type="entry name" value="PROTEIN YIIM"/>
    <property type="match status" value="1"/>
</dbReference>
<dbReference type="Pfam" id="PF03473">
    <property type="entry name" value="MOSC"/>
    <property type="match status" value="1"/>
</dbReference>
<dbReference type="InterPro" id="IPR011037">
    <property type="entry name" value="Pyrv_Knase-like_insert_dom_sf"/>
</dbReference>
<dbReference type="Gene3D" id="2.40.33.20">
    <property type="entry name" value="PK beta-barrel domain-like"/>
    <property type="match status" value="1"/>
</dbReference>